<protein>
    <submittedName>
        <fullName evidence="2">Acyl-CoA synthetase</fullName>
    </submittedName>
</protein>
<dbReference type="WBParaSite" id="JU765_v2.g65.t1">
    <property type="protein sequence ID" value="JU765_v2.g65.t1"/>
    <property type="gene ID" value="JU765_v2.g65"/>
</dbReference>
<evidence type="ECO:0000313" key="1">
    <source>
        <dbReference type="Proteomes" id="UP000887576"/>
    </source>
</evidence>
<reference evidence="2" key="1">
    <citation type="submission" date="2022-11" db="UniProtKB">
        <authorList>
            <consortium name="WormBaseParasite"/>
        </authorList>
    </citation>
    <scope>IDENTIFICATION</scope>
</reference>
<evidence type="ECO:0000313" key="2">
    <source>
        <dbReference type="WBParaSite" id="JU765_v2.g65.t1"/>
    </source>
</evidence>
<sequence>MESDKRNETVCLPVPLYHSFGSVGMLKVLNHRETAVLPSPTFNAEATLKAIAEEKCTLLYGTPTMFIDVLNRPELPKTDISSLHGGIIAGAPCPISLCQRMVKELNMKDFVVCYGSTEISPVVAMSHLSESPEERCKSVGHVLDHLEMAIFDKNNQIVERGEMGEIVARGYSVMQGYFNDDEKTREAITADRWYHTGDTGFMNPDGSVVISGRSKDMIIRGGENIYPTEIEQLLHKHPEIDDVHVIGVPDQRLGEEICAWIRLATHSKLTPEKVKEFCQGKISHNKIPKYILFKKESDFPLTATGKVMKHELKKLSQHELGLEQVKSHFN</sequence>
<organism evidence="1 2">
    <name type="scientific">Panagrolaimus sp. JU765</name>
    <dbReference type="NCBI Taxonomy" id="591449"/>
    <lineage>
        <taxon>Eukaryota</taxon>
        <taxon>Metazoa</taxon>
        <taxon>Ecdysozoa</taxon>
        <taxon>Nematoda</taxon>
        <taxon>Chromadorea</taxon>
        <taxon>Rhabditida</taxon>
        <taxon>Tylenchina</taxon>
        <taxon>Panagrolaimomorpha</taxon>
        <taxon>Panagrolaimoidea</taxon>
        <taxon>Panagrolaimidae</taxon>
        <taxon>Panagrolaimus</taxon>
    </lineage>
</organism>
<name>A0AC34RGF1_9BILA</name>
<accession>A0AC34RGF1</accession>
<proteinExistence type="predicted"/>
<dbReference type="Proteomes" id="UP000887576">
    <property type="component" value="Unplaced"/>
</dbReference>